<evidence type="ECO:0000313" key="3">
    <source>
        <dbReference type="EMBL" id="ODA32096.1"/>
    </source>
</evidence>
<sequence>MANLCGKLDLANETPDDVLVPWLTSRSIQRLSGWNMARRTRVRPFGAGIPAGRTLSLVLLLFIVGLCVLRARQPGFWTWIAIDDSRQLVLSAQDLPQNQLHTMVKAHKASAETGAATQVINNTLPDEWSSFTAETQPIEDRQALQQVDIPAYWRLMSWAKSESFLELLQRANPHVLFVNLWEEPQVHRGQPVRLRLNVRRVLSYQAGENNLGITQLYEAWGWTTDSKSFPYVVVFPELPAGLPLGADVNAEVEFAGYFLKVMAYDAYETRRGAPLLIGQLRLLQPTATNSPTWPQPRELILWAGGLLTAVGLAIAFGIRQYRQSHPSLAAIITKTSETVQPRLVEQTEVPTASTPSTTENQFTRTPQETTSSTESNNTLSPWPDAEKTPSASNDQPWFNVSDSTAQPAGGIDLFAQPFRPKSSSAEK</sequence>
<name>A0A1C3EFR2_9PLAN</name>
<evidence type="ECO:0000256" key="1">
    <source>
        <dbReference type="SAM" id="MobiDB-lite"/>
    </source>
</evidence>
<comment type="caution">
    <text evidence="3">The sequence shown here is derived from an EMBL/GenBank/DDBJ whole genome shotgun (WGS) entry which is preliminary data.</text>
</comment>
<dbReference type="STRING" id="1841610.A6X21_21520"/>
<dbReference type="EMBL" id="LYDR01000071">
    <property type="protein sequence ID" value="ODA32096.1"/>
    <property type="molecule type" value="Genomic_DNA"/>
</dbReference>
<keyword evidence="2" id="KW-1133">Transmembrane helix</keyword>
<gene>
    <name evidence="3" type="ORF">A6X21_21520</name>
</gene>
<dbReference type="AlphaFoldDB" id="A0A1C3EFR2"/>
<feature type="region of interest" description="Disordered" evidence="1">
    <location>
        <begin position="343"/>
        <end position="427"/>
    </location>
</feature>
<accession>A0A1C3EFR2</accession>
<keyword evidence="4" id="KW-1185">Reference proteome</keyword>
<feature type="compositionally biased region" description="Polar residues" evidence="1">
    <location>
        <begin position="389"/>
        <end position="406"/>
    </location>
</feature>
<evidence type="ECO:0000313" key="4">
    <source>
        <dbReference type="Proteomes" id="UP000094828"/>
    </source>
</evidence>
<organism evidence="3 4">
    <name type="scientific">Planctopirus hydrillae</name>
    <dbReference type="NCBI Taxonomy" id="1841610"/>
    <lineage>
        <taxon>Bacteria</taxon>
        <taxon>Pseudomonadati</taxon>
        <taxon>Planctomycetota</taxon>
        <taxon>Planctomycetia</taxon>
        <taxon>Planctomycetales</taxon>
        <taxon>Planctomycetaceae</taxon>
        <taxon>Planctopirus</taxon>
    </lineage>
</organism>
<feature type="transmembrane region" description="Helical" evidence="2">
    <location>
        <begin position="299"/>
        <end position="318"/>
    </location>
</feature>
<keyword evidence="2" id="KW-0472">Membrane</keyword>
<proteinExistence type="predicted"/>
<reference evidence="3 4" key="1">
    <citation type="submission" date="2016-05" db="EMBL/GenBank/DDBJ databases">
        <title>Genomic and physiological characterization of Planctopirus sp. isolated from fresh water lake.</title>
        <authorList>
            <person name="Subhash Y."/>
            <person name="Ramana C."/>
        </authorList>
    </citation>
    <scope>NUCLEOTIDE SEQUENCE [LARGE SCALE GENOMIC DNA]</scope>
    <source>
        <strain evidence="3 4">JC280</strain>
    </source>
</reference>
<feature type="compositionally biased region" description="Polar residues" evidence="1">
    <location>
        <begin position="348"/>
        <end position="367"/>
    </location>
</feature>
<protein>
    <submittedName>
        <fullName evidence="3">Uncharacterized protein</fullName>
    </submittedName>
</protein>
<feature type="compositionally biased region" description="Low complexity" evidence="1">
    <location>
        <begin position="368"/>
        <end position="380"/>
    </location>
</feature>
<feature type="transmembrane region" description="Helical" evidence="2">
    <location>
        <begin position="45"/>
        <end position="66"/>
    </location>
</feature>
<dbReference type="Proteomes" id="UP000094828">
    <property type="component" value="Unassembled WGS sequence"/>
</dbReference>
<keyword evidence="2" id="KW-0812">Transmembrane</keyword>
<evidence type="ECO:0000256" key="2">
    <source>
        <dbReference type="SAM" id="Phobius"/>
    </source>
</evidence>